<dbReference type="Gene3D" id="3.40.50.2300">
    <property type="match status" value="2"/>
</dbReference>
<dbReference type="PROSITE" id="PS50932">
    <property type="entry name" value="HTH_LACI_2"/>
    <property type="match status" value="1"/>
</dbReference>
<dbReference type="Gene3D" id="1.10.260.40">
    <property type="entry name" value="lambda repressor-like DNA-binding domains"/>
    <property type="match status" value="1"/>
</dbReference>
<keyword evidence="3" id="KW-0804">Transcription</keyword>
<dbReference type="Pfam" id="PF00356">
    <property type="entry name" value="LacI"/>
    <property type="match status" value="1"/>
</dbReference>
<dbReference type="EMBL" id="FUWS01000002">
    <property type="protein sequence ID" value="SJZ57016.1"/>
    <property type="molecule type" value="Genomic_DNA"/>
</dbReference>
<feature type="domain" description="HTH lacI-type" evidence="4">
    <location>
        <begin position="9"/>
        <end position="63"/>
    </location>
</feature>
<evidence type="ECO:0000256" key="1">
    <source>
        <dbReference type="ARBA" id="ARBA00023015"/>
    </source>
</evidence>
<dbReference type="GO" id="GO:0003700">
    <property type="term" value="F:DNA-binding transcription factor activity"/>
    <property type="evidence" value="ECO:0007669"/>
    <property type="project" value="TreeGrafter"/>
</dbReference>
<dbReference type="GO" id="GO:0000976">
    <property type="term" value="F:transcription cis-regulatory region binding"/>
    <property type="evidence" value="ECO:0007669"/>
    <property type="project" value="TreeGrafter"/>
</dbReference>
<gene>
    <name evidence="5" type="ORF">SAMN02745673_00788</name>
</gene>
<dbReference type="RefSeq" id="WP_200813507.1">
    <property type="nucleotide sequence ID" value="NZ_FUWS01000002.1"/>
</dbReference>
<dbReference type="CDD" id="cd01574">
    <property type="entry name" value="PBP1_LacI"/>
    <property type="match status" value="1"/>
</dbReference>
<dbReference type="SUPFAM" id="SSF47413">
    <property type="entry name" value="lambda repressor-like DNA-binding domains"/>
    <property type="match status" value="1"/>
</dbReference>
<protein>
    <submittedName>
        <fullName evidence="5">Transcriptional regulator, LacI family</fullName>
    </submittedName>
</protein>
<dbReference type="Proteomes" id="UP000190637">
    <property type="component" value="Unassembled WGS sequence"/>
</dbReference>
<dbReference type="InterPro" id="IPR000843">
    <property type="entry name" value="HTH_LacI"/>
</dbReference>
<dbReference type="PANTHER" id="PTHR30146">
    <property type="entry name" value="LACI-RELATED TRANSCRIPTIONAL REPRESSOR"/>
    <property type="match status" value="1"/>
</dbReference>
<dbReference type="SMART" id="SM00354">
    <property type="entry name" value="HTH_LACI"/>
    <property type="match status" value="1"/>
</dbReference>
<dbReference type="AlphaFoldDB" id="A0A1T4LQW1"/>
<dbReference type="STRING" id="1122192.SAMN02745673_00788"/>
<dbReference type="InterPro" id="IPR046335">
    <property type="entry name" value="LacI/GalR-like_sensor"/>
</dbReference>
<evidence type="ECO:0000256" key="2">
    <source>
        <dbReference type="ARBA" id="ARBA00023125"/>
    </source>
</evidence>
<reference evidence="5 6" key="1">
    <citation type="submission" date="2017-02" db="EMBL/GenBank/DDBJ databases">
        <authorList>
            <person name="Peterson S.W."/>
        </authorList>
    </citation>
    <scope>NUCLEOTIDE SEQUENCE [LARGE SCALE GENOMIC DNA]</scope>
    <source>
        <strain evidence="5 6">DSM 45154</strain>
    </source>
</reference>
<dbReference type="PANTHER" id="PTHR30146:SF109">
    <property type="entry name" value="HTH-TYPE TRANSCRIPTIONAL REGULATOR GALS"/>
    <property type="match status" value="1"/>
</dbReference>
<evidence type="ECO:0000259" key="4">
    <source>
        <dbReference type="PROSITE" id="PS50932"/>
    </source>
</evidence>
<keyword evidence="1" id="KW-0805">Transcription regulation</keyword>
<dbReference type="Pfam" id="PF13377">
    <property type="entry name" value="Peripla_BP_3"/>
    <property type="match status" value="1"/>
</dbReference>
<dbReference type="PROSITE" id="PS00356">
    <property type="entry name" value="HTH_LACI_1"/>
    <property type="match status" value="1"/>
</dbReference>
<evidence type="ECO:0000256" key="3">
    <source>
        <dbReference type="ARBA" id="ARBA00023163"/>
    </source>
</evidence>
<evidence type="ECO:0000313" key="5">
    <source>
        <dbReference type="EMBL" id="SJZ57016.1"/>
    </source>
</evidence>
<dbReference type="SUPFAM" id="SSF53822">
    <property type="entry name" value="Periplasmic binding protein-like I"/>
    <property type="match status" value="1"/>
</dbReference>
<name>A0A1T4LQW1_9ACTN</name>
<dbReference type="InterPro" id="IPR010982">
    <property type="entry name" value="Lambda_DNA-bd_dom_sf"/>
</dbReference>
<proteinExistence type="predicted"/>
<keyword evidence="6" id="KW-1185">Reference proteome</keyword>
<dbReference type="InterPro" id="IPR028082">
    <property type="entry name" value="Peripla_BP_I"/>
</dbReference>
<sequence>MSSENGRSPVMADVARLAGVSHQTVSRVLNGHPNVRPETQARVQAAIEQLGYHRNSSARALVTRRTNVLGVVTFDTTLYGPASTLSGIERAAREAGYFVSIVTLTDISRASVREALDYLAEQSVEGCIVIAPQRAAVESLTDVSVARPLVAVEGGRAPGLPVVCVDQVGGARAVTEHLLGLGHRTVHHVAGPMEWLEAEGRVQGWREALEAAGAPIPEPLRGDWSPRSGYEIGLRLAEDPRITAVFVANDQMALGVLRALGEAGIRIPEEVSVAGFDDVPEAEFFTPPLTTVWQNFSDVGRRSIRLLVDQIDRRARKGSAGATETEEDLRDVVPARLVVRASTAPVQLR</sequence>
<dbReference type="CDD" id="cd01392">
    <property type="entry name" value="HTH_LacI"/>
    <property type="match status" value="1"/>
</dbReference>
<evidence type="ECO:0000313" key="6">
    <source>
        <dbReference type="Proteomes" id="UP000190637"/>
    </source>
</evidence>
<organism evidence="5 6">
    <name type="scientific">Marinactinospora thermotolerans DSM 45154</name>
    <dbReference type="NCBI Taxonomy" id="1122192"/>
    <lineage>
        <taxon>Bacteria</taxon>
        <taxon>Bacillati</taxon>
        <taxon>Actinomycetota</taxon>
        <taxon>Actinomycetes</taxon>
        <taxon>Streptosporangiales</taxon>
        <taxon>Nocardiopsidaceae</taxon>
        <taxon>Marinactinospora</taxon>
    </lineage>
</organism>
<accession>A0A1T4LQW1</accession>
<keyword evidence="2" id="KW-0238">DNA-binding</keyword>